<reference evidence="1" key="1">
    <citation type="journal article" date="2021" name="Proc. Natl. Acad. Sci. U.S.A.">
        <title>A Catalog of Tens of Thousands of Viruses from Human Metagenomes Reveals Hidden Associations with Chronic Diseases.</title>
        <authorList>
            <person name="Tisza M.J."/>
            <person name="Buck C.B."/>
        </authorList>
    </citation>
    <scope>NUCLEOTIDE SEQUENCE</scope>
    <source>
        <strain evidence="1">CtBLh2</strain>
    </source>
</reference>
<name>A0A8S5S459_9CAUD</name>
<proteinExistence type="predicted"/>
<dbReference type="EMBL" id="BK032514">
    <property type="protein sequence ID" value="DAF45595.1"/>
    <property type="molecule type" value="Genomic_DNA"/>
</dbReference>
<evidence type="ECO:0008006" key="2">
    <source>
        <dbReference type="Google" id="ProtNLM"/>
    </source>
</evidence>
<protein>
    <recommendedName>
        <fullName evidence="2">Lipocalin-like domain-containing protein</fullName>
    </recommendedName>
</protein>
<organism evidence="1">
    <name type="scientific">Siphoviridae sp. ctBLh2</name>
    <dbReference type="NCBI Taxonomy" id="2827803"/>
    <lineage>
        <taxon>Viruses</taxon>
        <taxon>Duplodnaviria</taxon>
        <taxon>Heunggongvirae</taxon>
        <taxon>Uroviricota</taxon>
        <taxon>Caudoviricetes</taxon>
    </lineage>
</organism>
<evidence type="ECO:0000313" key="1">
    <source>
        <dbReference type="EMBL" id="DAF45595.1"/>
    </source>
</evidence>
<accession>A0A8S5S459</accession>
<sequence>MKKFLKFAVLSLAAITMCACDDDKSYVDPGLEVTPHNLSGTWQLAEWQGAPLAEGSFVYIELTRKDQLFSMYQNLDSALPRELTGRFAITTDEALGSIIMGQYDYGMGDWNHQYIVTDLDADSMVWTAKDNPEDVSLYVRCESIPDEVTGDSGSGEE</sequence>
<dbReference type="PROSITE" id="PS51257">
    <property type="entry name" value="PROKAR_LIPOPROTEIN"/>
    <property type="match status" value="1"/>
</dbReference>